<sequence length="215" mass="24008">MNTNHPRRRGSSEPERPARRLAYSTDADARRRSIEGSVMVTRRKPAAARQGVPAGAITEPLERTLDHESFTPRLMALLTHALVWRESYELRKQFGMGTNEWRVLSSLAVHPGLTSGDVAAFLDLNKAMVSRSTNVLLAEGLIVLGEGPRGSRPIYLTEAGARMHDRMLPISVQGQSIILEDIPPEDVEQLNSVLREMLKKTRELHRVEVAAERES</sequence>
<dbReference type="Proteomes" id="UP000831786">
    <property type="component" value="Chromosome"/>
</dbReference>
<protein>
    <submittedName>
        <fullName evidence="3">MarR family winged helix-turn-helix transcriptional regulator</fullName>
    </submittedName>
</protein>
<organism evidence="3 4">
    <name type="scientific">Leucobacter allii</name>
    <dbReference type="NCBI Taxonomy" id="2932247"/>
    <lineage>
        <taxon>Bacteria</taxon>
        <taxon>Bacillati</taxon>
        <taxon>Actinomycetota</taxon>
        <taxon>Actinomycetes</taxon>
        <taxon>Micrococcales</taxon>
        <taxon>Microbacteriaceae</taxon>
        <taxon>Leucobacter</taxon>
    </lineage>
</organism>
<dbReference type="Pfam" id="PF12802">
    <property type="entry name" value="MarR_2"/>
    <property type="match status" value="1"/>
</dbReference>
<proteinExistence type="predicted"/>
<dbReference type="InterPro" id="IPR036390">
    <property type="entry name" value="WH_DNA-bd_sf"/>
</dbReference>
<name>A0ABY4FM82_9MICO</name>
<dbReference type="SMART" id="SM00347">
    <property type="entry name" value="HTH_MARR"/>
    <property type="match status" value="1"/>
</dbReference>
<feature type="domain" description="HTH marR-type" evidence="2">
    <location>
        <begin position="68"/>
        <end position="199"/>
    </location>
</feature>
<dbReference type="InterPro" id="IPR036388">
    <property type="entry name" value="WH-like_DNA-bd_sf"/>
</dbReference>
<reference evidence="3 4" key="1">
    <citation type="submission" date="2022-04" db="EMBL/GenBank/DDBJ databases">
        <title>Leucobacter sp. isolated from rhizosphere of garlic.</title>
        <authorList>
            <person name="Won M."/>
            <person name="Lee C.-M."/>
            <person name="Woen H.-Y."/>
            <person name="Kwon S.-W."/>
        </authorList>
    </citation>
    <scope>NUCLEOTIDE SEQUENCE [LARGE SCALE GENOMIC DNA]</scope>
    <source>
        <strain evidence="3 4">H21R-40</strain>
    </source>
</reference>
<accession>A0ABY4FM82</accession>
<gene>
    <name evidence="3" type="ORF">MUN78_00655</name>
</gene>
<feature type="region of interest" description="Disordered" evidence="1">
    <location>
        <begin position="1"/>
        <end position="28"/>
    </location>
</feature>
<evidence type="ECO:0000259" key="2">
    <source>
        <dbReference type="PROSITE" id="PS50995"/>
    </source>
</evidence>
<keyword evidence="4" id="KW-1185">Reference proteome</keyword>
<evidence type="ECO:0000256" key="1">
    <source>
        <dbReference type="SAM" id="MobiDB-lite"/>
    </source>
</evidence>
<dbReference type="RefSeq" id="WP_244692426.1">
    <property type="nucleotide sequence ID" value="NZ_CP095044.1"/>
</dbReference>
<dbReference type="PROSITE" id="PS50995">
    <property type="entry name" value="HTH_MARR_2"/>
    <property type="match status" value="1"/>
</dbReference>
<evidence type="ECO:0000313" key="3">
    <source>
        <dbReference type="EMBL" id="UOQ57387.1"/>
    </source>
</evidence>
<dbReference type="InterPro" id="IPR000835">
    <property type="entry name" value="HTH_MarR-typ"/>
</dbReference>
<dbReference type="Gene3D" id="1.10.10.10">
    <property type="entry name" value="Winged helix-like DNA-binding domain superfamily/Winged helix DNA-binding domain"/>
    <property type="match status" value="1"/>
</dbReference>
<evidence type="ECO:0000313" key="4">
    <source>
        <dbReference type="Proteomes" id="UP000831786"/>
    </source>
</evidence>
<dbReference type="SUPFAM" id="SSF46785">
    <property type="entry name" value="Winged helix' DNA-binding domain"/>
    <property type="match status" value="1"/>
</dbReference>
<dbReference type="EMBL" id="CP095045">
    <property type="protein sequence ID" value="UOQ57387.1"/>
    <property type="molecule type" value="Genomic_DNA"/>
</dbReference>